<keyword evidence="2" id="KW-1185">Reference proteome</keyword>
<evidence type="ECO:0000313" key="2">
    <source>
        <dbReference type="Proteomes" id="UP001239111"/>
    </source>
</evidence>
<protein>
    <submittedName>
        <fullName evidence="1">Uncharacterized protein</fullName>
    </submittedName>
</protein>
<name>A0ACC2PZF3_9HYME</name>
<dbReference type="Proteomes" id="UP001239111">
    <property type="component" value="Chromosome 1"/>
</dbReference>
<accession>A0ACC2PZF3</accession>
<evidence type="ECO:0000313" key="1">
    <source>
        <dbReference type="EMBL" id="KAJ8688333.1"/>
    </source>
</evidence>
<comment type="caution">
    <text evidence="1">The sequence shown here is derived from an EMBL/GenBank/DDBJ whole genome shotgun (WGS) entry which is preliminary data.</text>
</comment>
<sequence>MLGTAFDPEFCRQEWRDVMQTIDSDYSPTISELRLKMTQKLLELGADVNVANTRGSTAVHLMFKGQLSNHKLAKNGDEVLTLLLNAGAELNHLNKFGESPLSLAAKYGS</sequence>
<dbReference type="EMBL" id="CM056741">
    <property type="protein sequence ID" value="KAJ8688333.1"/>
    <property type="molecule type" value="Genomic_DNA"/>
</dbReference>
<reference evidence="1" key="1">
    <citation type="submission" date="2023-04" db="EMBL/GenBank/DDBJ databases">
        <title>A chromosome-level genome assembly of the parasitoid wasp Eretmocerus hayati.</title>
        <authorList>
            <person name="Zhong Y."/>
            <person name="Liu S."/>
            <person name="Liu Y."/>
        </authorList>
    </citation>
    <scope>NUCLEOTIDE SEQUENCE</scope>
    <source>
        <strain evidence="1">ZJU_SS_LIU_2023</strain>
    </source>
</reference>
<organism evidence="1 2">
    <name type="scientific">Eretmocerus hayati</name>
    <dbReference type="NCBI Taxonomy" id="131215"/>
    <lineage>
        <taxon>Eukaryota</taxon>
        <taxon>Metazoa</taxon>
        <taxon>Ecdysozoa</taxon>
        <taxon>Arthropoda</taxon>
        <taxon>Hexapoda</taxon>
        <taxon>Insecta</taxon>
        <taxon>Pterygota</taxon>
        <taxon>Neoptera</taxon>
        <taxon>Endopterygota</taxon>
        <taxon>Hymenoptera</taxon>
        <taxon>Apocrita</taxon>
        <taxon>Proctotrupomorpha</taxon>
        <taxon>Chalcidoidea</taxon>
        <taxon>Aphelinidae</taxon>
        <taxon>Aphelininae</taxon>
        <taxon>Eretmocerus</taxon>
    </lineage>
</organism>
<gene>
    <name evidence="1" type="ORF">QAD02_024128</name>
</gene>
<proteinExistence type="predicted"/>